<feature type="transmembrane region" description="Helical" evidence="5">
    <location>
        <begin position="367"/>
        <end position="392"/>
    </location>
</feature>
<name>A0A1I7SMV9_BURXY</name>
<evidence type="ECO:0000256" key="5">
    <source>
        <dbReference type="SAM" id="Phobius"/>
    </source>
</evidence>
<dbReference type="Gene3D" id="1.20.1250.20">
    <property type="entry name" value="MFS general substrate transporter like domains"/>
    <property type="match status" value="1"/>
</dbReference>
<dbReference type="InterPro" id="IPR005829">
    <property type="entry name" value="Sugar_transporter_CS"/>
</dbReference>
<evidence type="ECO:0000313" key="7">
    <source>
        <dbReference type="EMBL" id="CAD5234562.1"/>
    </source>
</evidence>
<feature type="transmembrane region" description="Helical" evidence="5">
    <location>
        <begin position="310"/>
        <end position="335"/>
    </location>
</feature>
<feature type="transmembrane region" description="Helical" evidence="5">
    <location>
        <begin position="188"/>
        <end position="208"/>
    </location>
</feature>
<dbReference type="Proteomes" id="UP000095284">
    <property type="component" value="Unplaced"/>
</dbReference>
<dbReference type="PANTHER" id="PTHR23503:SF11">
    <property type="entry name" value="MAJOR FACILITATOR SUPERFAMILY (MFS) PROFILE DOMAIN-CONTAINING PROTEIN"/>
    <property type="match status" value="1"/>
</dbReference>
<sequence>MLPTVRAFIVAGFVSFVSNWQFGYQITYVNTASEDFFDLYKHALELNETVTVVTDWAQKWSLVVSSFYPGTFLGFVAVPVLVNKIGVKNGMFYSSFPAVIGCCLMIFVQNFVLISPTCFLAVLMFGRFLTGIQSGCSLCLLPLFYHETSDKEHREFLVALQQVFQAVATFVGFLCGSNLIFSTGYTKVVWLQIIGLFPSALGLIFFFWSPKTPKVIIESSKSKSYDPALYKSAQFYQGSDADLCIFGLEAEVASERLKISDQKYDNKILKSDIKGGILGFIAGISFGFTGDDLVDSYSTEILYNHSHGPVAAVTDIALLMGLILIGSSVVGAFLLDHYGNRIMLIYGLIGTAFANVLSSTGSFLGSWMLTASGMILTKCFIGLGAGAPAWFLSSELVSQRNASLAQTISTGSLLVVVGLLTSSFLSVDLLIPNWSLMLMTSVPASICALILYLFLPETKGIRADQVNPLLNDKFFSGLKSPFVRSYGSISTSRLSQ</sequence>
<dbReference type="SMR" id="A0A1I7SMV9"/>
<evidence type="ECO:0000256" key="3">
    <source>
        <dbReference type="ARBA" id="ARBA00022989"/>
    </source>
</evidence>
<dbReference type="AlphaFoldDB" id="A0A1I7SMV9"/>
<dbReference type="PROSITE" id="PS00217">
    <property type="entry name" value="SUGAR_TRANSPORT_2"/>
    <property type="match status" value="1"/>
</dbReference>
<evidence type="ECO:0000313" key="9">
    <source>
        <dbReference type="Proteomes" id="UP000659654"/>
    </source>
</evidence>
<protein>
    <submittedName>
        <fullName evidence="7">(pine wood nematode) hypothetical protein</fullName>
    </submittedName>
    <submittedName>
        <fullName evidence="10">MFS domain-containing protein</fullName>
    </submittedName>
</protein>
<dbReference type="InterPro" id="IPR045263">
    <property type="entry name" value="GLUT"/>
</dbReference>
<organism evidence="8 10">
    <name type="scientific">Bursaphelenchus xylophilus</name>
    <name type="common">Pinewood nematode worm</name>
    <name type="synonym">Aphelenchoides xylophilus</name>
    <dbReference type="NCBI Taxonomy" id="6326"/>
    <lineage>
        <taxon>Eukaryota</taxon>
        <taxon>Metazoa</taxon>
        <taxon>Ecdysozoa</taxon>
        <taxon>Nematoda</taxon>
        <taxon>Chromadorea</taxon>
        <taxon>Rhabditida</taxon>
        <taxon>Tylenchina</taxon>
        <taxon>Tylenchomorpha</taxon>
        <taxon>Aphelenchoidea</taxon>
        <taxon>Aphelenchoididae</taxon>
        <taxon>Bursaphelenchus</taxon>
    </lineage>
</organism>
<feature type="transmembrane region" description="Helical" evidence="5">
    <location>
        <begin position="404"/>
        <end position="425"/>
    </location>
</feature>
<evidence type="ECO:0000256" key="1">
    <source>
        <dbReference type="ARBA" id="ARBA00004141"/>
    </source>
</evidence>
<keyword evidence="3 5" id="KW-1133">Transmembrane helix</keyword>
<dbReference type="PANTHER" id="PTHR23503">
    <property type="entry name" value="SOLUTE CARRIER FAMILY 2"/>
    <property type="match status" value="1"/>
</dbReference>
<evidence type="ECO:0000313" key="8">
    <source>
        <dbReference type="Proteomes" id="UP000095284"/>
    </source>
</evidence>
<reference evidence="7" key="2">
    <citation type="submission" date="2020-09" db="EMBL/GenBank/DDBJ databases">
        <authorList>
            <person name="Kikuchi T."/>
        </authorList>
    </citation>
    <scope>NUCLEOTIDE SEQUENCE</scope>
    <source>
        <strain evidence="7">Ka4C1</strain>
    </source>
</reference>
<feature type="transmembrane region" description="Helical" evidence="5">
    <location>
        <begin position="273"/>
        <end position="290"/>
    </location>
</feature>
<evidence type="ECO:0000256" key="4">
    <source>
        <dbReference type="ARBA" id="ARBA00023136"/>
    </source>
</evidence>
<dbReference type="PROSITE" id="PS50850">
    <property type="entry name" value="MFS"/>
    <property type="match status" value="1"/>
</dbReference>
<dbReference type="GO" id="GO:0016020">
    <property type="term" value="C:membrane"/>
    <property type="evidence" value="ECO:0007669"/>
    <property type="project" value="UniProtKB-SubCell"/>
</dbReference>
<feature type="transmembrane region" description="Helical" evidence="5">
    <location>
        <begin position="119"/>
        <end position="144"/>
    </location>
</feature>
<proteinExistence type="predicted"/>
<evidence type="ECO:0000259" key="6">
    <source>
        <dbReference type="PROSITE" id="PS50850"/>
    </source>
</evidence>
<dbReference type="InterPro" id="IPR036259">
    <property type="entry name" value="MFS_trans_sf"/>
</dbReference>
<feature type="transmembrane region" description="Helical" evidence="5">
    <location>
        <begin position="94"/>
        <end position="113"/>
    </location>
</feature>
<dbReference type="Pfam" id="PF00083">
    <property type="entry name" value="Sugar_tr"/>
    <property type="match status" value="1"/>
</dbReference>
<feature type="transmembrane region" description="Helical" evidence="5">
    <location>
        <begin position="60"/>
        <end position="82"/>
    </location>
</feature>
<evidence type="ECO:0000256" key="2">
    <source>
        <dbReference type="ARBA" id="ARBA00022692"/>
    </source>
</evidence>
<dbReference type="EMBL" id="CAJFDI010000006">
    <property type="protein sequence ID" value="CAD5234562.1"/>
    <property type="molecule type" value="Genomic_DNA"/>
</dbReference>
<feature type="domain" description="Major facilitator superfamily (MFS) profile" evidence="6">
    <location>
        <begin position="7"/>
        <end position="459"/>
    </location>
</feature>
<comment type="subcellular location">
    <subcellularLocation>
        <location evidence="1">Membrane</location>
        <topology evidence="1">Multi-pass membrane protein</topology>
    </subcellularLocation>
</comment>
<reference evidence="10" key="1">
    <citation type="submission" date="2016-11" db="UniProtKB">
        <authorList>
            <consortium name="WormBaseParasite"/>
        </authorList>
    </citation>
    <scope>IDENTIFICATION</scope>
</reference>
<dbReference type="Proteomes" id="UP000659654">
    <property type="component" value="Unassembled WGS sequence"/>
</dbReference>
<keyword evidence="4 5" id="KW-0472">Membrane</keyword>
<dbReference type="OrthoDB" id="4142200at2759"/>
<feature type="transmembrane region" description="Helical" evidence="5">
    <location>
        <begin position="156"/>
        <end position="182"/>
    </location>
</feature>
<feature type="transmembrane region" description="Helical" evidence="5">
    <location>
        <begin position="342"/>
        <end position="361"/>
    </location>
</feature>
<evidence type="ECO:0000313" key="10">
    <source>
        <dbReference type="WBParaSite" id="BXY_1439500.1"/>
    </source>
</evidence>
<keyword evidence="9" id="KW-1185">Reference proteome</keyword>
<keyword evidence="2 5" id="KW-0812">Transmembrane</keyword>
<feature type="transmembrane region" description="Helical" evidence="5">
    <location>
        <begin position="431"/>
        <end position="455"/>
    </location>
</feature>
<accession>A0A1I7SMV9</accession>
<gene>
    <name evidence="7" type="ORF">BXYJ_LOCUS14653</name>
</gene>
<dbReference type="GO" id="GO:0015149">
    <property type="term" value="F:hexose transmembrane transporter activity"/>
    <property type="evidence" value="ECO:0007669"/>
    <property type="project" value="TreeGrafter"/>
</dbReference>
<dbReference type="Proteomes" id="UP000582659">
    <property type="component" value="Unassembled WGS sequence"/>
</dbReference>
<dbReference type="InterPro" id="IPR005828">
    <property type="entry name" value="MFS_sugar_transport-like"/>
</dbReference>
<dbReference type="SUPFAM" id="SSF103473">
    <property type="entry name" value="MFS general substrate transporter"/>
    <property type="match status" value="1"/>
</dbReference>
<dbReference type="EMBL" id="CAJFCV020000006">
    <property type="protein sequence ID" value="CAG9130413.1"/>
    <property type="molecule type" value="Genomic_DNA"/>
</dbReference>
<dbReference type="eggNOG" id="KOG0254">
    <property type="taxonomic scope" value="Eukaryota"/>
</dbReference>
<dbReference type="WBParaSite" id="BXY_1439500.1">
    <property type="protein sequence ID" value="BXY_1439500.1"/>
    <property type="gene ID" value="BXY_1439500"/>
</dbReference>
<dbReference type="InterPro" id="IPR020846">
    <property type="entry name" value="MFS_dom"/>
</dbReference>